<evidence type="ECO:0000256" key="1">
    <source>
        <dbReference type="ARBA" id="ARBA00000085"/>
    </source>
</evidence>
<keyword evidence="4" id="KW-0808">Transferase</keyword>
<dbReference type="InterPro" id="IPR011006">
    <property type="entry name" value="CheY-like_superfamily"/>
</dbReference>
<dbReference type="PROSITE" id="PS50109">
    <property type="entry name" value="HIS_KIN"/>
    <property type="match status" value="1"/>
</dbReference>
<dbReference type="EC" id="2.7.13.3" evidence="2"/>
<dbReference type="Pfam" id="PF00512">
    <property type="entry name" value="HisKA"/>
    <property type="match status" value="1"/>
</dbReference>
<name>A0A1Y6BCX9_9BACT</name>
<feature type="domain" description="Response regulatory" evidence="9">
    <location>
        <begin position="408"/>
        <end position="527"/>
    </location>
</feature>
<dbReference type="AlphaFoldDB" id="A0A1Y6BCX9"/>
<evidence type="ECO:0000313" key="10">
    <source>
        <dbReference type="EMBL" id="SMF04978.1"/>
    </source>
</evidence>
<dbReference type="PANTHER" id="PTHR43047">
    <property type="entry name" value="TWO-COMPONENT HISTIDINE PROTEIN KINASE"/>
    <property type="match status" value="1"/>
</dbReference>
<proteinExistence type="predicted"/>
<dbReference type="SUPFAM" id="SSF47384">
    <property type="entry name" value="Homodimeric domain of signal transducing histidine kinase"/>
    <property type="match status" value="1"/>
</dbReference>
<evidence type="ECO:0000256" key="6">
    <source>
        <dbReference type="PROSITE-ProRule" id="PRU00169"/>
    </source>
</evidence>
<dbReference type="FunFam" id="3.30.565.10:FF:000010">
    <property type="entry name" value="Sensor histidine kinase RcsC"/>
    <property type="match status" value="1"/>
</dbReference>
<dbReference type="Gene3D" id="3.30.565.10">
    <property type="entry name" value="Histidine kinase-like ATPase, C-terminal domain"/>
    <property type="match status" value="1"/>
</dbReference>
<dbReference type="Proteomes" id="UP000192907">
    <property type="component" value="Unassembled WGS sequence"/>
</dbReference>
<gene>
    <name evidence="10" type="ORF">SAMN06296036_10435</name>
</gene>
<keyword evidence="7" id="KW-0175">Coiled coil</keyword>
<feature type="modified residue" description="4-aspartylphosphate" evidence="6">
    <location>
        <position position="457"/>
    </location>
</feature>
<feature type="domain" description="Histidine kinase" evidence="8">
    <location>
        <begin position="159"/>
        <end position="379"/>
    </location>
</feature>
<dbReference type="InterPro" id="IPR036097">
    <property type="entry name" value="HisK_dim/P_sf"/>
</dbReference>
<keyword evidence="11" id="KW-1185">Reference proteome</keyword>
<dbReference type="SMART" id="SM00448">
    <property type="entry name" value="REC"/>
    <property type="match status" value="1"/>
</dbReference>
<dbReference type="RefSeq" id="WP_165931695.1">
    <property type="nucleotide sequence ID" value="NZ_FWZT01000004.1"/>
</dbReference>
<dbReference type="SUPFAM" id="SSF52172">
    <property type="entry name" value="CheY-like"/>
    <property type="match status" value="1"/>
</dbReference>
<dbReference type="CDD" id="cd00082">
    <property type="entry name" value="HisKA"/>
    <property type="match status" value="1"/>
</dbReference>
<dbReference type="InterPro" id="IPR004358">
    <property type="entry name" value="Sig_transdc_His_kin-like_C"/>
</dbReference>
<feature type="coiled-coil region" evidence="7">
    <location>
        <begin position="125"/>
        <end position="152"/>
    </location>
</feature>
<dbReference type="EMBL" id="FWZT01000004">
    <property type="protein sequence ID" value="SMF04978.1"/>
    <property type="molecule type" value="Genomic_DNA"/>
</dbReference>
<reference evidence="11" key="1">
    <citation type="submission" date="2017-04" db="EMBL/GenBank/DDBJ databases">
        <authorList>
            <person name="Varghese N."/>
            <person name="Submissions S."/>
        </authorList>
    </citation>
    <scope>NUCLEOTIDE SEQUENCE [LARGE SCALE GENOMIC DNA]</scope>
    <source>
        <strain evidence="11">RKEM611</strain>
    </source>
</reference>
<evidence type="ECO:0000259" key="9">
    <source>
        <dbReference type="PROSITE" id="PS50110"/>
    </source>
</evidence>
<dbReference type="InterPro" id="IPR001789">
    <property type="entry name" value="Sig_transdc_resp-reg_receiver"/>
</dbReference>
<dbReference type="CDD" id="cd16922">
    <property type="entry name" value="HATPase_EvgS-ArcB-TorS-like"/>
    <property type="match status" value="1"/>
</dbReference>
<accession>A0A1Y6BCX9</accession>
<evidence type="ECO:0000256" key="5">
    <source>
        <dbReference type="ARBA" id="ARBA00022777"/>
    </source>
</evidence>
<dbReference type="Gene3D" id="3.40.50.2300">
    <property type="match status" value="1"/>
</dbReference>
<organism evidence="10 11">
    <name type="scientific">Pseudobacteriovorax antillogorgiicola</name>
    <dbReference type="NCBI Taxonomy" id="1513793"/>
    <lineage>
        <taxon>Bacteria</taxon>
        <taxon>Pseudomonadati</taxon>
        <taxon>Bdellovibrionota</taxon>
        <taxon>Oligoflexia</taxon>
        <taxon>Oligoflexales</taxon>
        <taxon>Pseudobacteriovoracaceae</taxon>
        <taxon>Pseudobacteriovorax</taxon>
    </lineage>
</organism>
<dbReference type="InterPro" id="IPR003594">
    <property type="entry name" value="HATPase_dom"/>
</dbReference>
<sequence>MTICREEYQLNNLLKINQFWRRAIHVSDLEKIARLSHSYLESELNLMQAAIYFLEESNQATRLVSTVGAGTPEKIEMKAFGSAVGYVAIVIEDELSESDRNLLHLIIETTGVLLQSQKQRELRTRRMLKSALNQEHEQLKALNHDLNAALQHRTDFLSKMSHEIRTPMNAILGISKIMKEEIKDPHQLRNLDVILNAGENLLSLINDILDFSKLEARQLQLDIVKFDLHKVVSEVTNLFKAKSQGLIEVKNDILHGVYQYRYGDSLRLKQVLINLVGNALKFTKQGFVAIRLKELGKDKVLFTVSDTGIGIPDSKKAEIFSEFSQVDQSTTRKYGGTGLGLAISKQVIEVMGGRIWVEDNSQEKSGSNFCFQVILPVVEDAAIGEKLNDSQPLAMQNALQETMRQNAKILFVDDSPDNTFLAKAIFKKTDFSVDYAENGRIAVDKFKSQNYDFVFLDLQMPEMDGNEAVVHMRQIEEEERREPSTVIALTADIYGNERESLIKIGFDEKLVKPIDKEEILRQFTCLTISKKAS</sequence>
<dbReference type="Pfam" id="PF02518">
    <property type="entry name" value="HATPase_c"/>
    <property type="match status" value="1"/>
</dbReference>
<protein>
    <recommendedName>
        <fullName evidence="2">histidine kinase</fullName>
        <ecNumber evidence="2">2.7.13.3</ecNumber>
    </recommendedName>
</protein>
<comment type="catalytic activity">
    <reaction evidence="1">
        <text>ATP + protein L-histidine = ADP + protein N-phospho-L-histidine.</text>
        <dbReference type="EC" id="2.7.13.3"/>
    </reaction>
</comment>
<dbReference type="CDD" id="cd17546">
    <property type="entry name" value="REC_hyHK_CKI1_RcsC-like"/>
    <property type="match status" value="1"/>
</dbReference>
<keyword evidence="3 6" id="KW-0597">Phosphoprotein</keyword>
<evidence type="ECO:0000256" key="4">
    <source>
        <dbReference type="ARBA" id="ARBA00022679"/>
    </source>
</evidence>
<evidence type="ECO:0000256" key="7">
    <source>
        <dbReference type="SAM" id="Coils"/>
    </source>
</evidence>
<keyword evidence="5 10" id="KW-0418">Kinase</keyword>
<dbReference type="STRING" id="1513793.SAMN06296036_10435"/>
<evidence type="ECO:0000256" key="2">
    <source>
        <dbReference type="ARBA" id="ARBA00012438"/>
    </source>
</evidence>
<evidence type="ECO:0000256" key="3">
    <source>
        <dbReference type="ARBA" id="ARBA00022553"/>
    </source>
</evidence>
<dbReference type="InterPro" id="IPR036890">
    <property type="entry name" value="HATPase_C_sf"/>
</dbReference>
<dbReference type="PROSITE" id="PS50110">
    <property type="entry name" value="RESPONSE_REGULATORY"/>
    <property type="match status" value="1"/>
</dbReference>
<evidence type="ECO:0000313" key="11">
    <source>
        <dbReference type="Proteomes" id="UP000192907"/>
    </source>
</evidence>
<dbReference type="Gene3D" id="1.10.287.130">
    <property type="match status" value="1"/>
</dbReference>
<dbReference type="SMART" id="SM00388">
    <property type="entry name" value="HisKA"/>
    <property type="match status" value="1"/>
</dbReference>
<evidence type="ECO:0000259" key="8">
    <source>
        <dbReference type="PROSITE" id="PS50109"/>
    </source>
</evidence>
<dbReference type="GO" id="GO:0000155">
    <property type="term" value="F:phosphorelay sensor kinase activity"/>
    <property type="evidence" value="ECO:0007669"/>
    <property type="project" value="InterPro"/>
</dbReference>
<dbReference type="InterPro" id="IPR003661">
    <property type="entry name" value="HisK_dim/P_dom"/>
</dbReference>
<dbReference type="Pfam" id="PF00072">
    <property type="entry name" value="Response_reg"/>
    <property type="match status" value="1"/>
</dbReference>
<dbReference type="SUPFAM" id="SSF55874">
    <property type="entry name" value="ATPase domain of HSP90 chaperone/DNA topoisomerase II/histidine kinase"/>
    <property type="match status" value="1"/>
</dbReference>
<dbReference type="SMART" id="SM00387">
    <property type="entry name" value="HATPase_c"/>
    <property type="match status" value="1"/>
</dbReference>
<dbReference type="PRINTS" id="PR00344">
    <property type="entry name" value="BCTRLSENSOR"/>
</dbReference>
<dbReference type="InterPro" id="IPR005467">
    <property type="entry name" value="His_kinase_dom"/>
</dbReference>